<dbReference type="RefSeq" id="WP_124736503.1">
    <property type="nucleotide sequence ID" value="NZ_WSSB01000011.1"/>
</dbReference>
<protein>
    <submittedName>
        <fullName evidence="1">Uncharacterized protein</fullName>
    </submittedName>
</protein>
<proteinExistence type="predicted"/>
<keyword evidence="2" id="KW-1185">Reference proteome</keyword>
<comment type="caution">
    <text evidence="1">The sequence shown here is derived from an EMBL/GenBank/DDBJ whole genome shotgun (WGS) entry which is preliminary data.</text>
</comment>
<evidence type="ECO:0000313" key="2">
    <source>
        <dbReference type="Proteomes" id="UP000467214"/>
    </source>
</evidence>
<name>A0A845BLZ6_9NEIS</name>
<evidence type="ECO:0000313" key="1">
    <source>
        <dbReference type="EMBL" id="MXR37677.1"/>
    </source>
</evidence>
<sequence length="85" mass="9632">MNAAKQIRKLVEDNKDPEQLAVLIALAAALETGTAFDIRTLYDIDMKYFDTAIQLLQDWRFDHHIAARSKLIEQIMQAAESSAPE</sequence>
<organism evidence="1 2">
    <name type="scientific">Craterilacuibacter sinensis</name>
    <dbReference type="NCBI Taxonomy" id="2686017"/>
    <lineage>
        <taxon>Bacteria</taxon>
        <taxon>Pseudomonadati</taxon>
        <taxon>Pseudomonadota</taxon>
        <taxon>Betaproteobacteria</taxon>
        <taxon>Neisseriales</taxon>
        <taxon>Neisseriaceae</taxon>
        <taxon>Craterilacuibacter</taxon>
    </lineage>
</organism>
<dbReference type="AlphaFoldDB" id="A0A845BLZ6"/>
<accession>A0A845BLZ6</accession>
<dbReference type="EMBL" id="WSSB01000011">
    <property type="protein sequence ID" value="MXR37677.1"/>
    <property type="molecule type" value="Genomic_DNA"/>
</dbReference>
<reference evidence="1 2" key="1">
    <citation type="submission" date="2019-12" db="EMBL/GenBank/DDBJ databases">
        <title>Neisseriaceae gen. nov. sp. Genome sequencing and assembly.</title>
        <authorList>
            <person name="Liu Z."/>
            <person name="Li A."/>
        </authorList>
    </citation>
    <scope>NUCLEOTIDE SEQUENCE [LARGE SCALE GENOMIC DNA]</scope>
    <source>
        <strain evidence="1 2">B2N2-7</strain>
    </source>
</reference>
<dbReference type="Proteomes" id="UP000467214">
    <property type="component" value="Unassembled WGS sequence"/>
</dbReference>
<gene>
    <name evidence="1" type="ORF">GQF02_11905</name>
</gene>